<name>A0A9P5PPH5_9AGAR</name>
<evidence type="ECO:0000313" key="2">
    <source>
        <dbReference type="EMBL" id="KAF9067014.1"/>
    </source>
</evidence>
<dbReference type="AlphaFoldDB" id="A0A9P5PPH5"/>
<dbReference type="EMBL" id="JADNRY010000079">
    <property type="protein sequence ID" value="KAF9067014.1"/>
    <property type="molecule type" value="Genomic_DNA"/>
</dbReference>
<evidence type="ECO:0000313" key="3">
    <source>
        <dbReference type="Proteomes" id="UP000772434"/>
    </source>
</evidence>
<proteinExistence type="predicted"/>
<feature type="region of interest" description="Disordered" evidence="1">
    <location>
        <begin position="95"/>
        <end position="180"/>
    </location>
</feature>
<gene>
    <name evidence="2" type="ORF">BDP27DRAFT_1329607</name>
</gene>
<feature type="compositionally biased region" description="Low complexity" evidence="1">
    <location>
        <begin position="114"/>
        <end position="164"/>
    </location>
</feature>
<comment type="caution">
    <text evidence="2">The sequence shown here is derived from an EMBL/GenBank/DDBJ whole genome shotgun (WGS) entry which is preliminary data.</text>
</comment>
<protein>
    <submittedName>
        <fullName evidence="2">Uncharacterized protein</fullName>
    </submittedName>
</protein>
<evidence type="ECO:0000256" key="1">
    <source>
        <dbReference type="SAM" id="MobiDB-lite"/>
    </source>
</evidence>
<keyword evidence="3" id="KW-1185">Reference proteome</keyword>
<dbReference type="Proteomes" id="UP000772434">
    <property type="component" value="Unassembled WGS sequence"/>
</dbReference>
<organism evidence="2 3">
    <name type="scientific">Rhodocollybia butyracea</name>
    <dbReference type="NCBI Taxonomy" id="206335"/>
    <lineage>
        <taxon>Eukaryota</taxon>
        <taxon>Fungi</taxon>
        <taxon>Dikarya</taxon>
        <taxon>Basidiomycota</taxon>
        <taxon>Agaricomycotina</taxon>
        <taxon>Agaricomycetes</taxon>
        <taxon>Agaricomycetidae</taxon>
        <taxon>Agaricales</taxon>
        <taxon>Marasmiineae</taxon>
        <taxon>Omphalotaceae</taxon>
        <taxon>Rhodocollybia</taxon>
    </lineage>
</organism>
<reference evidence="2" key="1">
    <citation type="submission" date="2020-11" db="EMBL/GenBank/DDBJ databases">
        <authorList>
            <consortium name="DOE Joint Genome Institute"/>
            <person name="Ahrendt S."/>
            <person name="Riley R."/>
            <person name="Andreopoulos W."/>
            <person name="Labutti K."/>
            <person name="Pangilinan J."/>
            <person name="Ruiz-Duenas F.J."/>
            <person name="Barrasa J.M."/>
            <person name="Sanchez-Garcia M."/>
            <person name="Camarero S."/>
            <person name="Miyauchi S."/>
            <person name="Serrano A."/>
            <person name="Linde D."/>
            <person name="Babiker R."/>
            <person name="Drula E."/>
            <person name="Ayuso-Fernandez I."/>
            <person name="Pacheco R."/>
            <person name="Padilla G."/>
            <person name="Ferreira P."/>
            <person name="Barriuso J."/>
            <person name="Kellner H."/>
            <person name="Castanera R."/>
            <person name="Alfaro M."/>
            <person name="Ramirez L."/>
            <person name="Pisabarro A.G."/>
            <person name="Kuo A."/>
            <person name="Tritt A."/>
            <person name="Lipzen A."/>
            <person name="He G."/>
            <person name="Yan M."/>
            <person name="Ng V."/>
            <person name="Cullen D."/>
            <person name="Martin F."/>
            <person name="Rosso M.-N."/>
            <person name="Henrissat B."/>
            <person name="Hibbett D."/>
            <person name="Martinez A.T."/>
            <person name="Grigoriev I.V."/>
        </authorList>
    </citation>
    <scope>NUCLEOTIDE SEQUENCE</scope>
    <source>
        <strain evidence="2">AH 40177</strain>
    </source>
</reference>
<sequence>MELRCSIPMSIPKQPTLPLSLSRINVSTSTHPHHRNAHSTIPIPKSIPNALNLPTTRLPPLALPDPPSRFTSFRYLDTTHRRLLESSDLSGLADLSDRATYTPPPESDNTMTDSDTGFSSSSSSDSSPSPSRSPDPSSGPGRSHSPSCSPSSSRSPSRSLSPGPSSDPAPPMSLSSSATAPSRLTQILDLHSTSAPTYTTPPAPARDPASLYCRHVADDAAAHVDWKSDWTLDMGFCSGFKFVDSDMNVDFDMDMDLAMGLDLDLDTRLGRPQRYNVQIDVDMGMRVGVATGGTGIGMGTGMGIDGGMGWDTDTLEHRALLTRLKIKWEAREGWLMREEAYVRVQCDARAGGSGGA</sequence>
<accession>A0A9P5PPH5</accession>